<accession>A0A8I2Z1G1</accession>
<evidence type="ECO:0000313" key="2">
    <source>
        <dbReference type="Proteomes" id="UP000683000"/>
    </source>
</evidence>
<protein>
    <submittedName>
        <fullName evidence="1">Uncharacterized protein</fullName>
    </submittedName>
</protein>
<organism evidence="1 2">
    <name type="scientific">Boletus reticuloceps</name>
    <dbReference type="NCBI Taxonomy" id="495285"/>
    <lineage>
        <taxon>Eukaryota</taxon>
        <taxon>Fungi</taxon>
        <taxon>Dikarya</taxon>
        <taxon>Basidiomycota</taxon>
        <taxon>Agaricomycotina</taxon>
        <taxon>Agaricomycetes</taxon>
        <taxon>Agaricomycetidae</taxon>
        <taxon>Boletales</taxon>
        <taxon>Boletineae</taxon>
        <taxon>Boletaceae</taxon>
        <taxon>Boletoideae</taxon>
        <taxon>Boletus</taxon>
    </lineage>
</organism>
<evidence type="ECO:0000313" key="1">
    <source>
        <dbReference type="EMBL" id="KAG6382004.1"/>
    </source>
</evidence>
<dbReference type="Proteomes" id="UP000683000">
    <property type="component" value="Unassembled WGS sequence"/>
</dbReference>
<dbReference type="EMBL" id="JAGFBS010000001">
    <property type="protein sequence ID" value="KAG6382004.1"/>
    <property type="molecule type" value="Genomic_DNA"/>
</dbReference>
<keyword evidence="2" id="KW-1185">Reference proteome</keyword>
<proteinExistence type="predicted"/>
<sequence>MDLFMYEYRESSNKTQFLDGRRERHRLISSHARKCESWQQRKGRVNRFDLEVLRKERQTRLLLPLKQPWLWLIARVAFSTASGNVGMNLSLCTSENSSSENATNLFPKNTNPSQTVILEWDRMWPEWAEMMIRLRSQRLEAVVYTPRRRQLVSEYLSYVMHPSPDSPTFDLLPHVVDLARFPSFKDIIETPDEIQSNDSLFASAFAQLPMLIDEWKQRLNSTIAGLVKIPSCLALNDAPADQDTTDLDKLLSGLRSVLRGWHRRFSSSRSILGFHA</sequence>
<dbReference type="AlphaFoldDB" id="A0A8I2Z1G1"/>
<reference evidence="1" key="1">
    <citation type="submission" date="2021-03" db="EMBL/GenBank/DDBJ databases">
        <title>Evolutionary innovations through gain and loss of genes in the ectomycorrhizal Boletales.</title>
        <authorList>
            <person name="Wu G."/>
            <person name="Miyauchi S."/>
            <person name="Morin E."/>
            <person name="Yang Z.-L."/>
            <person name="Xu J."/>
            <person name="Martin F.M."/>
        </authorList>
    </citation>
    <scope>NUCLEOTIDE SEQUENCE</scope>
    <source>
        <strain evidence="1">BR01</strain>
    </source>
</reference>
<dbReference type="OrthoDB" id="2322499at2759"/>
<name>A0A8I2Z1G1_9AGAM</name>
<comment type="caution">
    <text evidence="1">The sequence shown here is derived from an EMBL/GenBank/DDBJ whole genome shotgun (WGS) entry which is preliminary data.</text>
</comment>
<gene>
    <name evidence="1" type="ORF">JVT61DRAFT_635</name>
</gene>